<protein>
    <recommendedName>
        <fullName evidence="3">MbtH domain protein</fullName>
    </recommendedName>
</protein>
<dbReference type="InterPro" id="IPR036552">
    <property type="entry name" value="CBF_bsu_sf"/>
</dbReference>
<gene>
    <name evidence="1" type="ORF">GCM10022402_39070</name>
</gene>
<reference evidence="2" key="1">
    <citation type="journal article" date="2019" name="Int. J. Syst. Evol. Microbiol.">
        <title>The Global Catalogue of Microorganisms (GCM) 10K type strain sequencing project: providing services to taxonomists for standard genome sequencing and annotation.</title>
        <authorList>
            <consortium name="The Broad Institute Genomics Platform"/>
            <consortium name="The Broad Institute Genome Sequencing Center for Infectious Disease"/>
            <person name="Wu L."/>
            <person name="Ma J."/>
        </authorList>
    </citation>
    <scope>NUCLEOTIDE SEQUENCE [LARGE SCALE GENOMIC DNA]</scope>
    <source>
        <strain evidence="2">JCM 17137</strain>
    </source>
</reference>
<accession>A0ABP7G623</accession>
<organism evidence="1 2">
    <name type="scientific">Salinactinospora qingdaonensis</name>
    <dbReference type="NCBI Taxonomy" id="702744"/>
    <lineage>
        <taxon>Bacteria</taxon>
        <taxon>Bacillati</taxon>
        <taxon>Actinomycetota</taxon>
        <taxon>Actinomycetes</taxon>
        <taxon>Streptosporangiales</taxon>
        <taxon>Nocardiopsidaceae</taxon>
        <taxon>Salinactinospora</taxon>
    </lineage>
</organism>
<evidence type="ECO:0000313" key="2">
    <source>
        <dbReference type="Proteomes" id="UP001500908"/>
    </source>
</evidence>
<name>A0ABP7G623_9ACTN</name>
<dbReference type="EMBL" id="BAABDD010000023">
    <property type="protein sequence ID" value="GAA3756863.1"/>
    <property type="molecule type" value="Genomic_DNA"/>
</dbReference>
<dbReference type="RefSeq" id="WP_344974404.1">
    <property type="nucleotide sequence ID" value="NZ_BAABDD010000023.1"/>
</dbReference>
<evidence type="ECO:0000313" key="1">
    <source>
        <dbReference type="EMBL" id="GAA3756863.1"/>
    </source>
</evidence>
<dbReference type="Proteomes" id="UP001500908">
    <property type="component" value="Unassembled WGS sequence"/>
</dbReference>
<dbReference type="SUPFAM" id="SSF50723">
    <property type="entry name" value="Core binding factor beta, CBF"/>
    <property type="match status" value="1"/>
</dbReference>
<dbReference type="Gene3D" id="2.40.250.10">
    <property type="entry name" value="Core binding factor, beta subunit"/>
    <property type="match status" value="1"/>
</dbReference>
<keyword evidence="2" id="KW-1185">Reference proteome</keyword>
<comment type="caution">
    <text evidence="1">The sequence shown here is derived from an EMBL/GenBank/DDBJ whole genome shotgun (WGS) entry which is preliminary data.</text>
</comment>
<proteinExistence type="predicted"/>
<evidence type="ECO:0008006" key="3">
    <source>
        <dbReference type="Google" id="ProtNLM"/>
    </source>
</evidence>
<sequence>MDELVERLCVEGHNVVVGGPSPSAEELRRRISELGYVFIKFPDSQGGTDLGVRVDETATDLGKADFTNASGSVHLEGTLTLNYVKVRCVADIDLASLSGTGHLVALDEALAK</sequence>